<keyword evidence="1" id="KW-0812">Transmembrane</keyword>
<evidence type="ECO:0000256" key="1">
    <source>
        <dbReference type="SAM" id="Phobius"/>
    </source>
</evidence>
<feature type="transmembrane region" description="Helical" evidence="1">
    <location>
        <begin position="60"/>
        <end position="86"/>
    </location>
</feature>
<feature type="transmembrane region" description="Helical" evidence="1">
    <location>
        <begin position="12"/>
        <end position="36"/>
    </location>
</feature>
<gene>
    <name evidence="2" type="ORF">CH339_13135</name>
</gene>
<keyword evidence="1" id="KW-1133">Transmembrane helix</keyword>
<protein>
    <submittedName>
        <fullName evidence="2">Uncharacterized protein</fullName>
    </submittedName>
</protein>
<keyword evidence="3" id="KW-1185">Reference proteome</keyword>
<organism evidence="2 3">
    <name type="scientific">Rhodobium orientis</name>
    <dbReference type="NCBI Taxonomy" id="34017"/>
    <lineage>
        <taxon>Bacteria</taxon>
        <taxon>Pseudomonadati</taxon>
        <taxon>Pseudomonadota</taxon>
        <taxon>Alphaproteobacteria</taxon>
        <taxon>Hyphomicrobiales</taxon>
        <taxon>Rhodobiaceae</taxon>
        <taxon>Rhodobium</taxon>
    </lineage>
</organism>
<evidence type="ECO:0000313" key="3">
    <source>
        <dbReference type="Proteomes" id="UP000249299"/>
    </source>
</evidence>
<reference evidence="2 3" key="1">
    <citation type="submission" date="2017-07" db="EMBL/GenBank/DDBJ databases">
        <title>Draft Genome Sequences of Select Purple Nonsulfur Bacteria.</title>
        <authorList>
            <person name="Lasarre B."/>
            <person name="Mckinlay J.B."/>
        </authorList>
    </citation>
    <scope>NUCLEOTIDE SEQUENCE [LARGE SCALE GENOMIC DNA]</scope>
    <source>
        <strain evidence="2 3">DSM 11290</strain>
    </source>
</reference>
<name>A0A327JM78_9HYPH</name>
<dbReference type="Proteomes" id="UP000249299">
    <property type="component" value="Unassembled WGS sequence"/>
</dbReference>
<comment type="caution">
    <text evidence="2">The sequence shown here is derived from an EMBL/GenBank/DDBJ whole genome shotgun (WGS) entry which is preliminary data.</text>
</comment>
<proteinExistence type="predicted"/>
<dbReference type="AlphaFoldDB" id="A0A327JM78"/>
<dbReference type="RefSeq" id="WP_111434826.1">
    <property type="nucleotide sequence ID" value="NZ_JACIGG010000026.1"/>
</dbReference>
<evidence type="ECO:0000313" key="2">
    <source>
        <dbReference type="EMBL" id="RAI26686.1"/>
    </source>
</evidence>
<accession>A0A327JM78</accession>
<sequence>MRIVWKLSYLALKVASIAALVLVVSGIGSLVAVTLLDACPTLNEGAIRCSNGTAQGVAEFGMTVLLLTVFTGIPGLLAVIGLGFLVRDLMRWRRRQM</sequence>
<keyword evidence="1" id="KW-0472">Membrane</keyword>
<dbReference type="EMBL" id="NPEV01000027">
    <property type="protein sequence ID" value="RAI26686.1"/>
    <property type="molecule type" value="Genomic_DNA"/>
</dbReference>